<evidence type="ECO:0000313" key="3">
    <source>
        <dbReference type="Proteomes" id="UP001196413"/>
    </source>
</evidence>
<feature type="region of interest" description="Disordered" evidence="1">
    <location>
        <begin position="1"/>
        <end position="44"/>
    </location>
</feature>
<feature type="compositionally biased region" description="Polar residues" evidence="1">
    <location>
        <begin position="1"/>
        <end position="12"/>
    </location>
</feature>
<comment type="caution">
    <text evidence="2">The sequence shown here is derived from an EMBL/GenBank/DDBJ whole genome shotgun (WGS) entry which is preliminary data.</text>
</comment>
<gene>
    <name evidence="2" type="ORF">KIN20_035862</name>
</gene>
<dbReference type="EMBL" id="JAHQIW010007293">
    <property type="protein sequence ID" value="KAJ1373461.1"/>
    <property type="molecule type" value="Genomic_DNA"/>
</dbReference>
<proteinExistence type="predicted"/>
<sequence length="110" mass="12602">MTRENASSSTASEIAKRNDSSSIPQHSSRDEKIKQQPKHHTKCSKTFVNDKCEENKLNERIAAIEIGMMHQRLALRETTGKTNQRRPLLLYDSAKSHVVEYILQRTRPGI</sequence>
<reference evidence="2" key="1">
    <citation type="submission" date="2021-06" db="EMBL/GenBank/DDBJ databases">
        <title>Parelaphostrongylus tenuis whole genome reference sequence.</title>
        <authorList>
            <person name="Garwood T.J."/>
            <person name="Larsen P.A."/>
            <person name="Fountain-Jones N.M."/>
            <person name="Garbe J.R."/>
            <person name="Macchietto M.G."/>
            <person name="Kania S.A."/>
            <person name="Gerhold R.W."/>
            <person name="Richards J.E."/>
            <person name="Wolf T.M."/>
        </authorList>
    </citation>
    <scope>NUCLEOTIDE SEQUENCE</scope>
    <source>
        <strain evidence="2">MNPRO001-30</strain>
        <tissue evidence="2">Meninges</tissue>
    </source>
</reference>
<accession>A0AAD5WKT5</accession>
<protein>
    <submittedName>
        <fullName evidence="2">Uncharacterized protein</fullName>
    </submittedName>
</protein>
<keyword evidence="3" id="KW-1185">Reference proteome</keyword>
<name>A0AAD5WKT5_PARTN</name>
<dbReference type="AlphaFoldDB" id="A0AAD5WKT5"/>
<organism evidence="2 3">
    <name type="scientific">Parelaphostrongylus tenuis</name>
    <name type="common">Meningeal worm</name>
    <dbReference type="NCBI Taxonomy" id="148309"/>
    <lineage>
        <taxon>Eukaryota</taxon>
        <taxon>Metazoa</taxon>
        <taxon>Ecdysozoa</taxon>
        <taxon>Nematoda</taxon>
        <taxon>Chromadorea</taxon>
        <taxon>Rhabditida</taxon>
        <taxon>Rhabditina</taxon>
        <taxon>Rhabditomorpha</taxon>
        <taxon>Strongyloidea</taxon>
        <taxon>Metastrongylidae</taxon>
        <taxon>Parelaphostrongylus</taxon>
    </lineage>
</organism>
<dbReference type="Proteomes" id="UP001196413">
    <property type="component" value="Unassembled WGS sequence"/>
</dbReference>
<evidence type="ECO:0000256" key="1">
    <source>
        <dbReference type="SAM" id="MobiDB-lite"/>
    </source>
</evidence>
<evidence type="ECO:0000313" key="2">
    <source>
        <dbReference type="EMBL" id="KAJ1373461.1"/>
    </source>
</evidence>